<protein>
    <submittedName>
        <fullName evidence="1">Uncharacterized protein</fullName>
    </submittedName>
</protein>
<name>A0A1B6CU94_9HEMI</name>
<evidence type="ECO:0000313" key="1">
    <source>
        <dbReference type="EMBL" id="JAS16905.1"/>
    </source>
</evidence>
<sequence length="105" mass="11674">QLLLNLSNLRQSICFKSLFVPGVCCPRRNEPEFEPEPLLTTSTRRPLILTTQVPIQLVTQATASFPTSTYNSIENDERGCGVPEAAKFRVVGGDEALPGRWPWMA</sequence>
<dbReference type="AlphaFoldDB" id="A0A1B6CU94"/>
<feature type="non-terminal residue" evidence="1">
    <location>
        <position position="1"/>
    </location>
</feature>
<organism evidence="1">
    <name type="scientific">Clastoptera arizonana</name>
    <name type="common">Arizona spittle bug</name>
    <dbReference type="NCBI Taxonomy" id="38151"/>
    <lineage>
        <taxon>Eukaryota</taxon>
        <taxon>Metazoa</taxon>
        <taxon>Ecdysozoa</taxon>
        <taxon>Arthropoda</taxon>
        <taxon>Hexapoda</taxon>
        <taxon>Insecta</taxon>
        <taxon>Pterygota</taxon>
        <taxon>Neoptera</taxon>
        <taxon>Paraneoptera</taxon>
        <taxon>Hemiptera</taxon>
        <taxon>Auchenorrhyncha</taxon>
        <taxon>Cercopoidea</taxon>
        <taxon>Clastopteridae</taxon>
        <taxon>Clastoptera</taxon>
    </lineage>
</organism>
<reference evidence="1" key="1">
    <citation type="submission" date="2015-12" db="EMBL/GenBank/DDBJ databases">
        <title>De novo transcriptome assembly of four potential Pierce s Disease insect vectors from Arizona vineyards.</title>
        <authorList>
            <person name="Tassone E.E."/>
        </authorList>
    </citation>
    <scope>NUCLEOTIDE SEQUENCE</scope>
</reference>
<accession>A0A1B6CU94</accession>
<dbReference type="EMBL" id="GEDC01020393">
    <property type="protein sequence ID" value="JAS16905.1"/>
    <property type="molecule type" value="Transcribed_RNA"/>
</dbReference>
<gene>
    <name evidence="1" type="ORF">g.45246</name>
</gene>
<feature type="non-terminal residue" evidence="1">
    <location>
        <position position="105"/>
    </location>
</feature>
<proteinExistence type="predicted"/>